<dbReference type="RefSeq" id="WP_058571895.1">
    <property type="nucleotide sequence ID" value="NZ_LOPV01000150.1"/>
</dbReference>
<dbReference type="CDD" id="cd00293">
    <property type="entry name" value="USP-like"/>
    <property type="match status" value="1"/>
</dbReference>
<evidence type="ECO:0000259" key="1">
    <source>
        <dbReference type="Pfam" id="PF00582"/>
    </source>
</evidence>
<dbReference type="AlphaFoldDB" id="A0A0W1SP02"/>
<feature type="domain" description="UspA" evidence="1">
    <location>
        <begin position="30"/>
        <end position="129"/>
    </location>
</feature>
<accession>A0A0W1SP02</accession>
<dbReference type="Pfam" id="PF00582">
    <property type="entry name" value="Usp"/>
    <property type="match status" value="1"/>
</dbReference>
<evidence type="ECO:0000313" key="2">
    <source>
        <dbReference type="EMBL" id="KTG27951.1"/>
    </source>
</evidence>
<organism evidence="2 3">
    <name type="scientific">Haloferax profundi</name>
    <dbReference type="NCBI Taxonomy" id="1544718"/>
    <lineage>
        <taxon>Archaea</taxon>
        <taxon>Methanobacteriati</taxon>
        <taxon>Methanobacteriota</taxon>
        <taxon>Stenosarchaea group</taxon>
        <taxon>Halobacteria</taxon>
        <taxon>Halobacteriales</taxon>
        <taxon>Haloferacaceae</taxon>
        <taxon>Haloferax</taxon>
    </lineage>
</organism>
<sequence>MATYVMGTNSVHTSAELCDYLSRRIETGDVVHVVNSHKGGDSTDSDDVRDGDDALNVVSSRLGDFVTVETHQYIRGNEAAEDILECADEQGADEIVIGVRKRNPTSKIVFGSTAQDVLLSSNVPMAVVPLEKIY</sequence>
<name>A0A0W1SP02_9EURY</name>
<reference evidence="2 3" key="1">
    <citation type="submission" date="2015-12" db="EMBL/GenBank/DDBJ databases">
        <title>Haloferax profundi sp. nov. isolated from the Discovery deep brine-seawater interface in the Red Sea.</title>
        <authorList>
            <person name="Zhang G."/>
            <person name="Stingl U."/>
            <person name="Rashid M."/>
        </authorList>
    </citation>
    <scope>NUCLEOTIDE SEQUENCE [LARGE SCALE GENOMIC DNA]</scope>
    <source>
        <strain evidence="2 3">SB29</strain>
    </source>
</reference>
<dbReference type="InterPro" id="IPR014729">
    <property type="entry name" value="Rossmann-like_a/b/a_fold"/>
</dbReference>
<proteinExistence type="predicted"/>
<dbReference type="Proteomes" id="UP000053157">
    <property type="component" value="Unassembled WGS sequence"/>
</dbReference>
<evidence type="ECO:0000313" key="3">
    <source>
        <dbReference type="Proteomes" id="UP000053157"/>
    </source>
</evidence>
<dbReference type="InterPro" id="IPR006016">
    <property type="entry name" value="UspA"/>
</dbReference>
<dbReference type="OrthoDB" id="281037at2157"/>
<dbReference type="Gene3D" id="3.40.50.620">
    <property type="entry name" value="HUPs"/>
    <property type="match status" value="1"/>
</dbReference>
<protein>
    <submittedName>
        <fullName evidence="2">Universal stress protein UspA</fullName>
    </submittedName>
</protein>
<dbReference type="SUPFAM" id="SSF52402">
    <property type="entry name" value="Adenine nucleotide alpha hydrolases-like"/>
    <property type="match status" value="1"/>
</dbReference>
<keyword evidence="3" id="KW-1185">Reference proteome</keyword>
<dbReference type="EMBL" id="LOPV01000150">
    <property type="protein sequence ID" value="KTG27951.1"/>
    <property type="molecule type" value="Genomic_DNA"/>
</dbReference>
<comment type="caution">
    <text evidence="2">The sequence shown here is derived from an EMBL/GenBank/DDBJ whole genome shotgun (WGS) entry which is preliminary data.</text>
</comment>
<gene>
    <name evidence="2" type="ORF">AUR66_12755</name>
</gene>